<evidence type="ECO:0000313" key="1">
    <source>
        <dbReference type="EMBL" id="KAH3810716.1"/>
    </source>
</evidence>
<dbReference type="EMBL" id="JAIWYP010000006">
    <property type="protein sequence ID" value="KAH3810716.1"/>
    <property type="molecule type" value="Genomic_DNA"/>
</dbReference>
<dbReference type="AlphaFoldDB" id="A0A9D4G8F6"/>
<organism evidence="1 2">
    <name type="scientific">Dreissena polymorpha</name>
    <name type="common">Zebra mussel</name>
    <name type="synonym">Mytilus polymorpha</name>
    <dbReference type="NCBI Taxonomy" id="45954"/>
    <lineage>
        <taxon>Eukaryota</taxon>
        <taxon>Metazoa</taxon>
        <taxon>Spiralia</taxon>
        <taxon>Lophotrochozoa</taxon>
        <taxon>Mollusca</taxon>
        <taxon>Bivalvia</taxon>
        <taxon>Autobranchia</taxon>
        <taxon>Heteroconchia</taxon>
        <taxon>Euheterodonta</taxon>
        <taxon>Imparidentia</taxon>
        <taxon>Neoheterodontei</taxon>
        <taxon>Myida</taxon>
        <taxon>Dreissenoidea</taxon>
        <taxon>Dreissenidae</taxon>
        <taxon>Dreissena</taxon>
    </lineage>
</organism>
<sequence length="58" mass="6594">MQRVKHWLSGCTYLISLSYKCPEATEKMLRVLSLSSAALSDPENELKIQHNLFAKTLV</sequence>
<evidence type="ECO:0000313" key="2">
    <source>
        <dbReference type="Proteomes" id="UP000828390"/>
    </source>
</evidence>
<protein>
    <submittedName>
        <fullName evidence="1">Uncharacterized protein</fullName>
    </submittedName>
</protein>
<reference evidence="1" key="2">
    <citation type="submission" date="2020-11" db="EMBL/GenBank/DDBJ databases">
        <authorList>
            <person name="McCartney M.A."/>
            <person name="Auch B."/>
            <person name="Kono T."/>
            <person name="Mallez S."/>
            <person name="Becker A."/>
            <person name="Gohl D.M."/>
            <person name="Silverstein K.A.T."/>
            <person name="Koren S."/>
            <person name="Bechman K.B."/>
            <person name="Herman A."/>
            <person name="Abrahante J.E."/>
            <person name="Garbe J."/>
        </authorList>
    </citation>
    <scope>NUCLEOTIDE SEQUENCE</scope>
    <source>
        <strain evidence="1">Duluth1</strain>
        <tissue evidence="1">Whole animal</tissue>
    </source>
</reference>
<comment type="caution">
    <text evidence="1">The sequence shown here is derived from an EMBL/GenBank/DDBJ whole genome shotgun (WGS) entry which is preliminary data.</text>
</comment>
<name>A0A9D4G8F6_DREPO</name>
<reference evidence="1" key="1">
    <citation type="journal article" date="2019" name="bioRxiv">
        <title>The Genome of the Zebra Mussel, Dreissena polymorpha: A Resource for Invasive Species Research.</title>
        <authorList>
            <person name="McCartney M.A."/>
            <person name="Auch B."/>
            <person name="Kono T."/>
            <person name="Mallez S."/>
            <person name="Zhang Y."/>
            <person name="Obille A."/>
            <person name="Becker A."/>
            <person name="Abrahante J.E."/>
            <person name="Garbe J."/>
            <person name="Badalamenti J.P."/>
            <person name="Herman A."/>
            <person name="Mangelson H."/>
            <person name="Liachko I."/>
            <person name="Sullivan S."/>
            <person name="Sone E.D."/>
            <person name="Koren S."/>
            <person name="Silverstein K.A.T."/>
            <person name="Beckman K.B."/>
            <person name="Gohl D.M."/>
        </authorList>
    </citation>
    <scope>NUCLEOTIDE SEQUENCE</scope>
    <source>
        <strain evidence="1">Duluth1</strain>
        <tissue evidence="1">Whole animal</tissue>
    </source>
</reference>
<dbReference type="Proteomes" id="UP000828390">
    <property type="component" value="Unassembled WGS sequence"/>
</dbReference>
<accession>A0A9D4G8F6</accession>
<gene>
    <name evidence="1" type="ORF">DPMN_139113</name>
</gene>
<proteinExistence type="predicted"/>
<keyword evidence="2" id="KW-1185">Reference proteome</keyword>